<dbReference type="PANTHER" id="PTHR33802:SF1">
    <property type="entry name" value="XK-RELATED PROTEIN"/>
    <property type="match status" value="1"/>
</dbReference>
<feature type="transmembrane region" description="Helical" evidence="1">
    <location>
        <begin position="150"/>
        <end position="177"/>
    </location>
</feature>
<evidence type="ECO:0000256" key="1">
    <source>
        <dbReference type="SAM" id="Phobius"/>
    </source>
</evidence>
<feature type="transmembrane region" description="Helical" evidence="1">
    <location>
        <begin position="54"/>
        <end position="74"/>
    </location>
</feature>
<dbReference type="Proteomes" id="UP000250358">
    <property type="component" value="Unassembled WGS sequence"/>
</dbReference>
<feature type="transmembrane region" description="Helical" evidence="1">
    <location>
        <begin position="112"/>
        <end position="129"/>
    </location>
</feature>
<keyword evidence="1" id="KW-1133">Transmembrane helix</keyword>
<evidence type="ECO:0000313" key="3">
    <source>
        <dbReference type="Proteomes" id="UP000250358"/>
    </source>
</evidence>
<organism evidence="2 3">
    <name type="scientific">Brevundimonas diminuta</name>
    <name type="common">Pseudomonas diminuta</name>
    <dbReference type="NCBI Taxonomy" id="293"/>
    <lineage>
        <taxon>Bacteria</taxon>
        <taxon>Pseudomonadati</taxon>
        <taxon>Pseudomonadota</taxon>
        <taxon>Alphaproteobacteria</taxon>
        <taxon>Caulobacterales</taxon>
        <taxon>Caulobacteraceae</taxon>
        <taxon>Brevundimonas</taxon>
    </lineage>
</organism>
<feature type="transmembrane region" description="Helical" evidence="1">
    <location>
        <begin position="86"/>
        <end position="106"/>
    </location>
</feature>
<evidence type="ECO:0000313" key="2">
    <source>
        <dbReference type="EMBL" id="SPU45849.1"/>
    </source>
</evidence>
<dbReference type="EMBL" id="UAQM01000022">
    <property type="protein sequence ID" value="SPU45849.1"/>
    <property type="molecule type" value="Genomic_DNA"/>
</dbReference>
<dbReference type="AlphaFoldDB" id="A0A2X1AP95"/>
<gene>
    <name evidence="2" type="ORF">NCTC11165_02171</name>
</gene>
<keyword evidence="1" id="KW-0472">Membrane</keyword>
<dbReference type="RefSeq" id="WP_252865679.1">
    <property type="nucleotide sequence ID" value="NZ_UAQM01000022.1"/>
</dbReference>
<proteinExistence type="predicted"/>
<name>A0A2X1AP95_BREDI</name>
<reference evidence="2 3" key="1">
    <citation type="submission" date="2018-06" db="EMBL/GenBank/DDBJ databases">
        <authorList>
            <consortium name="Pathogen Informatics"/>
            <person name="Doyle S."/>
        </authorList>
    </citation>
    <scope>NUCLEOTIDE SEQUENCE [LARGE SCALE GENOMIC DNA]</scope>
    <source>
        <strain evidence="2 3">NCTC11165</strain>
    </source>
</reference>
<keyword evidence="1" id="KW-0812">Transmembrane</keyword>
<protein>
    <submittedName>
        <fullName evidence="2">Uncharacterized protein</fullName>
    </submittedName>
</protein>
<sequence length="193" mass="20615">MTAIERPTPAQQTRRLAVLAAAVFAVVVPIVQALGGFGLSQAEFAADGNQTLRVAGYAFSIWSLLYLGLLIYAGRQALPQTGESVLINRMGWPSVVAFFGIGFWIVMAALNLKAASVVVILASLLALLLPMLGSARTIRATGTMERDRWFLIWPLAALAGWLTVAAPLNLITVATAFEPCPPPCRRPAGPCWP</sequence>
<dbReference type="PANTHER" id="PTHR33802">
    <property type="entry name" value="SI:CH211-161H7.5-RELATED"/>
    <property type="match status" value="1"/>
</dbReference>
<accession>A0A2X1AP95</accession>
<feature type="transmembrane region" description="Helical" evidence="1">
    <location>
        <begin position="16"/>
        <end position="34"/>
    </location>
</feature>